<dbReference type="FunFam" id="2.60.40.10:FF:000791">
    <property type="entry name" value="Two-component system sensor histidine kinase/response regulator"/>
    <property type="match status" value="1"/>
</dbReference>
<comment type="caution">
    <text evidence="16">The sequence shown here is derived from an EMBL/GenBank/DDBJ whole genome shotgun (WGS) entry which is preliminary data.</text>
</comment>
<dbReference type="InterPro" id="IPR036890">
    <property type="entry name" value="HATPase_C_sf"/>
</dbReference>
<evidence type="ECO:0000256" key="9">
    <source>
        <dbReference type="ARBA" id="ARBA00023015"/>
    </source>
</evidence>
<keyword evidence="7" id="KW-0067">ATP-binding</keyword>
<dbReference type="Gene3D" id="1.10.287.130">
    <property type="match status" value="1"/>
</dbReference>
<evidence type="ECO:0000256" key="1">
    <source>
        <dbReference type="ARBA" id="ARBA00000085"/>
    </source>
</evidence>
<dbReference type="SMART" id="SM00388">
    <property type="entry name" value="HisKA"/>
    <property type="match status" value="1"/>
</dbReference>
<dbReference type="Pfam" id="PF00512">
    <property type="entry name" value="HisKA"/>
    <property type="match status" value="1"/>
</dbReference>
<dbReference type="InterPro" id="IPR003661">
    <property type="entry name" value="HisK_dim/P_dom"/>
</dbReference>
<feature type="domain" description="Histidine kinase" evidence="14">
    <location>
        <begin position="872"/>
        <end position="1092"/>
    </location>
</feature>
<sequence>MFPEIQHITLKFERTVRLLPVLISCTFFSAYGSTDPTWIPLNLSSEDGLSNSAITCIYQDSEGFMWFGTWDGLNQYDGLNIKIFKPDFFDDQSISNNIIRNLLEDKHHNLWVVTSKDINRFVSNTLSFESYFSGNEYLPVREQNLKACIGPDSTLYVSLMRYGLYYYDEAGDVFLGTTLPGMSDTEQKNIIGLACGSMNKLYLLGHDGKIFGYVKNSAYTKIYEQDLGIYKDLRFEKHWFIEGERETYLAIAIESGGVFVMRMETGEMMTIREHDELFNVTTVNRSQDPEEFWVGTDAGSVYKLSISQTPQLTHIDAYISDLFSKKVKIWTITETGDDLLWIGTDGSGVYRYIRKGKPFFNIKKGTSESGSIGHNIVRSIYKDTSGNLWIGTRGDGLNFISAENNQRISYNVTNGLSNNAVLSLTMDAYSNLWIGVDGEGIDMLEHSSGRIFHFPEDFMNESDQEFGYVYSICIDAFGSMWLGTSGYGIVNMDVFQDDQGHYVLKKYRQIRYNQENGGLRSDIVYSIIEERTNVLWLGTRGGGLHRFNSLTNTFELFYVRNDEEKRFIYDDVLSLCMGSNQKLWVGTSGGLSMLNLSYKPYQFVHYSERSGMPNNTVHGIMEDAAGNIWISTNQGLSKLVVAEDVFLNFNKTDGLQNSEFTDGAFFNDTASNLLYFGGVDGLDWFNPLEIEPSDNFPPIIFSEFRLNNRLVMPSDSSLILKTKLNTTREIDLKHNQNFFSVSFTTLNYYNSQKCQFAYYLEGFDNAWNHVGNQRIASFTNVPPGKYILKVKATNEDGIFGDEIREIAIHIHPPYWKTVTAFIVYLLVFGLILFYLIHFLKRRSRERREVEIAKIEKTKTEEINRYKLQFFTDIAHEFRTPLTLILAPASVLEEKLNGKRILGHYARSILQNASRLQKLISELIEFRKVETNNVKLLVGRYDLVQYISKLIEAFEVYDKLNKVNLEFLCAKPKLEAWVDPEKFEKILLNLVSNAIKYTPAGGKVEIELTELEGYFQLIVRDNGIGIPPEYLDKIFDRFYHHGKSIQNLNKLQEGSGVGLALTRGLVQMHKGTITAHNLPNGGSEFRVVIPNRKADFENELVEDTRKPSREKIAMKVAEEFETAHNLEMSEEVIVPENDTRKYTLLVVDDNYEVCRLVESLLIEDYFIFKATDGNKALEILGKESVDLVISDVLMPKLDGLELTKIIKSDINTSHIPVILLTAKTEIEHRIRGLEVGADSYIPKPFHPRHLRVRIEKLIANRELFRKSFREYNENLSRSELLKGLAPADQKLLTGLMDAIEEKLSDSDLNAEYLSGHMHMSKTQLYRKIKALTGLTPHALINNMRLKKAAFELKQGEKNVSEVFYETGFNSRSYFYQAFKEEFGISPGNYVKSDR</sequence>
<evidence type="ECO:0000256" key="5">
    <source>
        <dbReference type="ARBA" id="ARBA00022741"/>
    </source>
</evidence>
<dbReference type="PRINTS" id="PR00344">
    <property type="entry name" value="BCTRLSENSOR"/>
</dbReference>
<dbReference type="SMART" id="SM00448">
    <property type="entry name" value="REC"/>
    <property type="match status" value="1"/>
</dbReference>
<evidence type="ECO:0000256" key="6">
    <source>
        <dbReference type="ARBA" id="ARBA00022777"/>
    </source>
</evidence>
<evidence type="ECO:0000259" key="14">
    <source>
        <dbReference type="PROSITE" id="PS50109"/>
    </source>
</evidence>
<evidence type="ECO:0000259" key="15">
    <source>
        <dbReference type="PROSITE" id="PS50110"/>
    </source>
</evidence>
<dbReference type="Gene3D" id="2.60.40.10">
    <property type="entry name" value="Immunoglobulins"/>
    <property type="match status" value="1"/>
</dbReference>
<evidence type="ECO:0000256" key="12">
    <source>
        <dbReference type="SAM" id="Phobius"/>
    </source>
</evidence>
<dbReference type="Gene3D" id="3.40.50.2300">
    <property type="match status" value="1"/>
</dbReference>
<dbReference type="PROSITE" id="PS50110">
    <property type="entry name" value="RESPONSE_REGULATORY"/>
    <property type="match status" value="1"/>
</dbReference>
<proteinExistence type="predicted"/>
<dbReference type="GO" id="GO:0000155">
    <property type="term" value="F:phosphorelay sensor kinase activity"/>
    <property type="evidence" value="ECO:0007669"/>
    <property type="project" value="InterPro"/>
</dbReference>
<dbReference type="GO" id="GO:0003700">
    <property type="term" value="F:DNA-binding transcription factor activity"/>
    <property type="evidence" value="ECO:0007669"/>
    <property type="project" value="InterPro"/>
</dbReference>
<evidence type="ECO:0000313" key="16">
    <source>
        <dbReference type="EMBL" id="HER40645.1"/>
    </source>
</evidence>
<dbReference type="InterPro" id="IPR004358">
    <property type="entry name" value="Sig_transdc_His_kin-like_C"/>
</dbReference>
<evidence type="ECO:0000256" key="10">
    <source>
        <dbReference type="ARBA" id="ARBA00023163"/>
    </source>
</evidence>
<dbReference type="FunFam" id="3.30.565.10:FF:000037">
    <property type="entry name" value="Hybrid sensor histidine kinase/response regulator"/>
    <property type="match status" value="1"/>
</dbReference>
<dbReference type="Pfam" id="PF02518">
    <property type="entry name" value="HATPase_c"/>
    <property type="match status" value="1"/>
</dbReference>
<keyword evidence="5" id="KW-0547">Nucleotide-binding</keyword>
<feature type="domain" description="HTH araC/xylS-type" evidence="13">
    <location>
        <begin position="1292"/>
        <end position="1391"/>
    </location>
</feature>
<dbReference type="InterPro" id="IPR011006">
    <property type="entry name" value="CheY-like_superfamily"/>
</dbReference>
<protein>
    <recommendedName>
        <fullName evidence="2">histidine kinase</fullName>
        <ecNumber evidence="2">2.7.13.3</ecNumber>
    </recommendedName>
</protein>
<organism evidence="16">
    <name type="scientific">Salinimicrobium catena</name>
    <dbReference type="NCBI Taxonomy" id="390640"/>
    <lineage>
        <taxon>Bacteria</taxon>
        <taxon>Pseudomonadati</taxon>
        <taxon>Bacteroidota</taxon>
        <taxon>Flavobacteriia</taxon>
        <taxon>Flavobacteriales</taxon>
        <taxon>Flavobacteriaceae</taxon>
        <taxon>Salinimicrobium</taxon>
    </lineage>
</organism>
<keyword evidence="6 16" id="KW-0418">Kinase</keyword>
<feature type="transmembrane region" description="Helical" evidence="12">
    <location>
        <begin position="814"/>
        <end position="836"/>
    </location>
</feature>
<dbReference type="InterPro" id="IPR013783">
    <property type="entry name" value="Ig-like_fold"/>
</dbReference>
<keyword evidence="4" id="KW-0808">Transferase</keyword>
<dbReference type="SMART" id="SM00342">
    <property type="entry name" value="HTH_ARAC"/>
    <property type="match status" value="1"/>
</dbReference>
<comment type="catalytic activity">
    <reaction evidence="1">
        <text>ATP + protein L-histidine = ADP + protein N-phospho-L-histidine.</text>
        <dbReference type="EC" id="2.7.13.3"/>
    </reaction>
</comment>
<gene>
    <name evidence="16" type="ORF">ENO10_05440</name>
</gene>
<evidence type="ECO:0000256" key="2">
    <source>
        <dbReference type="ARBA" id="ARBA00012438"/>
    </source>
</evidence>
<dbReference type="InterPro" id="IPR001789">
    <property type="entry name" value="Sig_transdc_resp-reg_receiver"/>
</dbReference>
<evidence type="ECO:0000256" key="4">
    <source>
        <dbReference type="ARBA" id="ARBA00022679"/>
    </source>
</evidence>
<dbReference type="SMART" id="SM00387">
    <property type="entry name" value="HATPase_c"/>
    <property type="match status" value="1"/>
</dbReference>
<dbReference type="GO" id="GO:0043565">
    <property type="term" value="F:sequence-specific DNA binding"/>
    <property type="evidence" value="ECO:0007669"/>
    <property type="project" value="InterPro"/>
</dbReference>
<dbReference type="SUPFAM" id="SSF55874">
    <property type="entry name" value="ATPase domain of HSP90 chaperone/DNA topoisomerase II/histidine kinase"/>
    <property type="match status" value="1"/>
</dbReference>
<dbReference type="PROSITE" id="PS01124">
    <property type="entry name" value="HTH_ARAC_FAMILY_2"/>
    <property type="match status" value="1"/>
</dbReference>
<evidence type="ECO:0000256" key="8">
    <source>
        <dbReference type="ARBA" id="ARBA00023012"/>
    </source>
</evidence>
<keyword evidence="12" id="KW-1133">Transmembrane helix</keyword>
<dbReference type="Pfam" id="PF00072">
    <property type="entry name" value="Response_reg"/>
    <property type="match status" value="1"/>
</dbReference>
<dbReference type="InterPro" id="IPR003594">
    <property type="entry name" value="HATPase_dom"/>
</dbReference>
<dbReference type="InterPro" id="IPR036097">
    <property type="entry name" value="HisK_dim/P_sf"/>
</dbReference>
<keyword evidence="8" id="KW-0902">Two-component regulatory system</keyword>
<keyword evidence="3 11" id="KW-0597">Phosphoprotein</keyword>
<dbReference type="Gene3D" id="3.30.565.10">
    <property type="entry name" value="Histidine kinase-like ATPase, C-terminal domain"/>
    <property type="match status" value="1"/>
</dbReference>
<dbReference type="InterPro" id="IPR011110">
    <property type="entry name" value="Reg_prop"/>
</dbReference>
<dbReference type="SUPFAM" id="SSF63829">
    <property type="entry name" value="Calcium-dependent phosphotriesterase"/>
    <property type="match status" value="2"/>
</dbReference>
<name>A0A7C2M4D1_9FLAO</name>
<evidence type="ECO:0000256" key="3">
    <source>
        <dbReference type="ARBA" id="ARBA00022553"/>
    </source>
</evidence>
<dbReference type="Pfam" id="PF12833">
    <property type="entry name" value="HTH_18"/>
    <property type="match status" value="1"/>
</dbReference>
<keyword evidence="12" id="KW-0812">Transmembrane</keyword>
<dbReference type="InterPro" id="IPR005467">
    <property type="entry name" value="His_kinase_dom"/>
</dbReference>
<dbReference type="SUPFAM" id="SSF101898">
    <property type="entry name" value="NHL repeat"/>
    <property type="match status" value="1"/>
</dbReference>
<dbReference type="EMBL" id="DSEE01000400">
    <property type="protein sequence ID" value="HER40645.1"/>
    <property type="molecule type" value="Genomic_DNA"/>
</dbReference>
<dbReference type="PANTHER" id="PTHR43547:SF2">
    <property type="entry name" value="HYBRID SIGNAL TRANSDUCTION HISTIDINE KINASE C"/>
    <property type="match status" value="1"/>
</dbReference>
<keyword evidence="10" id="KW-0804">Transcription</keyword>
<dbReference type="InterPro" id="IPR009057">
    <property type="entry name" value="Homeodomain-like_sf"/>
</dbReference>
<feature type="modified residue" description="4-aspartylphosphate" evidence="11">
    <location>
        <position position="1190"/>
    </location>
</feature>
<dbReference type="Pfam" id="PF07494">
    <property type="entry name" value="Reg_prop"/>
    <property type="match status" value="4"/>
</dbReference>
<dbReference type="InterPro" id="IPR011123">
    <property type="entry name" value="Y_Y_Y"/>
</dbReference>
<evidence type="ECO:0000256" key="11">
    <source>
        <dbReference type="PROSITE-ProRule" id="PRU00169"/>
    </source>
</evidence>
<dbReference type="InterPro" id="IPR018060">
    <property type="entry name" value="HTH_AraC"/>
</dbReference>
<dbReference type="SUPFAM" id="SSF47384">
    <property type="entry name" value="Homodimeric domain of signal transducing histidine kinase"/>
    <property type="match status" value="1"/>
</dbReference>
<dbReference type="CDD" id="cd17574">
    <property type="entry name" value="REC_OmpR"/>
    <property type="match status" value="1"/>
</dbReference>
<dbReference type="InterPro" id="IPR015943">
    <property type="entry name" value="WD40/YVTN_repeat-like_dom_sf"/>
</dbReference>
<dbReference type="PANTHER" id="PTHR43547">
    <property type="entry name" value="TWO-COMPONENT HISTIDINE KINASE"/>
    <property type="match status" value="1"/>
</dbReference>
<evidence type="ECO:0000259" key="13">
    <source>
        <dbReference type="PROSITE" id="PS01124"/>
    </source>
</evidence>
<dbReference type="CDD" id="cd00075">
    <property type="entry name" value="HATPase"/>
    <property type="match status" value="1"/>
</dbReference>
<dbReference type="SUPFAM" id="SSF52172">
    <property type="entry name" value="CheY-like"/>
    <property type="match status" value="1"/>
</dbReference>
<keyword evidence="9" id="KW-0805">Transcription regulation</keyword>
<accession>A0A7C2M4D1</accession>
<dbReference type="EC" id="2.7.13.3" evidence="2"/>
<dbReference type="GO" id="GO:0005524">
    <property type="term" value="F:ATP binding"/>
    <property type="evidence" value="ECO:0007669"/>
    <property type="project" value="UniProtKB-KW"/>
</dbReference>
<dbReference type="Gene3D" id="1.10.10.60">
    <property type="entry name" value="Homeodomain-like"/>
    <property type="match status" value="1"/>
</dbReference>
<dbReference type="PROSITE" id="PS50109">
    <property type="entry name" value="HIS_KIN"/>
    <property type="match status" value="1"/>
</dbReference>
<dbReference type="CDD" id="cd00082">
    <property type="entry name" value="HisKA"/>
    <property type="match status" value="1"/>
</dbReference>
<reference evidence="16" key="1">
    <citation type="journal article" date="2020" name="mSystems">
        <title>Genome- and Community-Level Interaction Insights into Carbon Utilization and Element Cycling Functions of Hydrothermarchaeota in Hydrothermal Sediment.</title>
        <authorList>
            <person name="Zhou Z."/>
            <person name="Liu Y."/>
            <person name="Xu W."/>
            <person name="Pan J."/>
            <person name="Luo Z.H."/>
            <person name="Li M."/>
        </authorList>
    </citation>
    <scope>NUCLEOTIDE SEQUENCE [LARGE SCALE GENOMIC DNA]</scope>
    <source>
        <strain evidence="16">SpSt-1235</strain>
    </source>
</reference>
<dbReference type="Pfam" id="PF07495">
    <property type="entry name" value="Y_Y_Y"/>
    <property type="match status" value="1"/>
</dbReference>
<dbReference type="Gene3D" id="2.130.10.10">
    <property type="entry name" value="YVTN repeat-like/Quinoprotein amine dehydrogenase"/>
    <property type="match status" value="3"/>
</dbReference>
<keyword evidence="12" id="KW-0472">Membrane</keyword>
<dbReference type="Proteomes" id="UP000885753">
    <property type="component" value="Unassembled WGS sequence"/>
</dbReference>
<evidence type="ECO:0000256" key="7">
    <source>
        <dbReference type="ARBA" id="ARBA00022840"/>
    </source>
</evidence>
<feature type="domain" description="Response regulatory" evidence="15">
    <location>
        <begin position="1142"/>
        <end position="1257"/>
    </location>
</feature>
<dbReference type="SUPFAM" id="SSF46689">
    <property type="entry name" value="Homeodomain-like"/>
    <property type="match status" value="1"/>
</dbReference>